<feature type="coiled-coil region" evidence="1">
    <location>
        <begin position="559"/>
        <end position="728"/>
    </location>
</feature>
<dbReference type="InterPro" id="IPR051756">
    <property type="entry name" value="Centrosomal_MT-associated"/>
</dbReference>
<feature type="region of interest" description="Disordered" evidence="2">
    <location>
        <begin position="294"/>
        <end position="328"/>
    </location>
</feature>
<feature type="compositionally biased region" description="Low complexity" evidence="2">
    <location>
        <begin position="294"/>
        <end position="306"/>
    </location>
</feature>
<organism evidence="4 5">
    <name type="scientific">Sporothrix bragantina</name>
    <dbReference type="NCBI Taxonomy" id="671064"/>
    <lineage>
        <taxon>Eukaryota</taxon>
        <taxon>Fungi</taxon>
        <taxon>Dikarya</taxon>
        <taxon>Ascomycota</taxon>
        <taxon>Pezizomycotina</taxon>
        <taxon>Sordariomycetes</taxon>
        <taxon>Sordariomycetidae</taxon>
        <taxon>Ophiostomatales</taxon>
        <taxon>Ophiostomataceae</taxon>
        <taxon>Sporothrix</taxon>
    </lineage>
</organism>
<feature type="region of interest" description="Disordered" evidence="2">
    <location>
        <begin position="1"/>
        <end position="41"/>
    </location>
</feature>
<dbReference type="PANTHER" id="PTHR19336:SF9">
    <property type="entry name" value="SPINDLE POLE BODY PROTEIN PPC89"/>
    <property type="match status" value="1"/>
</dbReference>
<evidence type="ECO:0000313" key="5">
    <source>
        <dbReference type="Proteomes" id="UP001642406"/>
    </source>
</evidence>
<accession>A0ABP0BXT3</accession>
<feature type="region of interest" description="Disordered" evidence="2">
    <location>
        <begin position="777"/>
        <end position="830"/>
    </location>
</feature>
<feature type="compositionally biased region" description="Low complexity" evidence="2">
    <location>
        <begin position="119"/>
        <end position="128"/>
    </location>
</feature>
<reference evidence="4 5" key="1">
    <citation type="submission" date="2024-01" db="EMBL/GenBank/DDBJ databases">
        <authorList>
            <person name="Allen C."/>
            <person name="Tagirdzhanova G."/>
        </authorList>
    </citation>
    <scope>NUCLEOTIDE SEQUENCE [LARGE SCALE GENOMIC DNA]</scope>
</reference>
<feature type="region of interest" description="Disordered" evidence="2">
    <location>
        <begin position="885"/>
        <end position="929"/>
    </location>
</feature>
<feature type="region of interest" description="Disordered" evidence="2">
    <location>
        <begin position="77"/>
        <end position="160"/>
    </location>
</feature>
<evidence type="ECO:0000259" key="3">
    <source>
        <dbReference type="Pfam" id="PF14197"/>
    </source>
</evidence>
<feature type="domain" description="PPC89 centrosome localisation" evidence="3">
    <location>
        <begin position="521"/>
        <end position="578"/>
    </location>
</feature>
<dbReference type="EMBL" id="CAWUHC010000048">
    <property type="protein sequence ID" value="CAK7224267.1"/>
    <property type="molecule type" value="Genomic_DNA"/>
</dbReference>
<feature type="compositionally biased region" description="Polar residues" evidence="2">
    <location>
        <begin position="1"/>
        <end position="10"/>
    </location>
</feature>
<evidence type="ECO:0000256" key="1">
    <source>
        <dbReference type="SAM" id="Coils"/>
    </source>
</evidence>
<protein>
    <recommendedName>
        <fullName evidence="3">PPC89 centrosome localisation domain-containing protein</fullName>
    </recommendedName>
</protein>
<feature type="compositionally biased region" description="Polar residues" evidence="2">
    <location>
        <begin position="307"/>
        <end position="317"/>
    </location>
</feature>
<dbReference type="PANTHER" id="PTHR19336">
    <property type="entry name" value="UNCHARACTERIZED DUF1167"/>
    <property type="match status" value="1"/>
</dbReference>
<feature type="compositionally biased region" description="Basic residues" evidence="2">
    <location>
        <begin position="144"/>
        <end position="153"/>
    </location>
</feature>
<keyword evidence="1" id="KW-0175">Coiled coil</keyword>
<feature type="compositionally biased region" description="Low complexity" evidence="2">
    <location>
        <begin position="898"/>
        <end position="924"/>
    </location>
</feature>
<feature type="compositionally biased region" description="Low complexity" evidence="2">
    <location>
        <begin position="86"/>
        <end position="100"/>
    </location>
</feature>
<dbReference type="InterPro" id="IPR025925">
    <property type="entry name" value="PPC89_CLD"/>
</dbReference>
<sequence>MDYRSAQTASRAGRAPVEQDKHHHHRSTSHANNHVNYDSDRSTTLDSLKDLMAFSQRTSRARHEDILFAAKHARAQMPAQFREPPSSTGSHGTITTSSIHLGNNFHSKSNRHNNDDLTSDSTPSSTFSAGPDAESTRASVHYQRGSHRVRKSTGRFGHNGEEKRTATDILSGVVNTSALFRTFKEWRPDDATDTGIFEDADAGTQNMENNDLDAESTTNFGVINNLGQFDKENRGSIKQKSGPLADSPRRNRAVLQATVQNESDLSIVMTAAAQKPALQPSPLRKSSVLRAASATAPAPALKKSATTGTIKSASIKKQQQQQHQQVAAAFEHSPLLDEISSPETSAGSREDIDLGISTVAAPVSTVAAPKRVSSAPPAPAPNAMTLARTDSNDGATNQSFIVPSKSFPLLHNLVTGTIRFTPGNYFYSKSMDAQNKYQLPAGPLPEDEKEIFVDIETIREEVKRLQEHDEMLQNEIIQGEIKYKSLLDRFYSLAHKSQDNGFAAELDHPLKESQEENQLLQNKILELETDLDIIHTQYEEQAQTSASLTAERDAAMARANAAADKAKKLGADLEALRERMAASAQRPNQEAQRRIQQLEQMVAERERVIKALKDEREAANSSHREEQRLHKERIARMEAEKRMLSGDHAKCQDEKYALTTAKDALAQKNTALKEKLQAVRQQCKDREASVHTIVDRQRTQITKLQVLLREKEKSVHQLDENFRKLRESWSSKDETLMRMTEVLGQWPGGLPQEHRGALPTDDATQDLEHSDVHNEHEFDLDGDDFQSEQGDEHNLNNDDFAAPQDQHDNQQPDTISVHSDGASDSGMSAVDHSIDENMTSAFIIPDLEFQPGTGEHGNEQGEGEEDYGAAVDEELERELAQVHEASRNAAAKAKTEAEAAASKSKSKSTLSKTSKTTTQQKSVSFQTNTTNTVHQTSKFAPASAAATSVCKHNRVNCVVCCQQAGPLGENEKVTVAVPRPLHASKSVLPDASMDPGSALAYVMKLLDDERRHLWMQILAMRRSGETEEARNDQQRPRRVLREAEALWNAYVLKVEQLNRLDDVLEGQRAAGQDMTREEIDVTITRILEV</sequence>
<name>A0ABP0BXT3_9PEZI</name>
<evidence type="ECO:0000313" key="4">
    <source>
        <dbReference type="EMBL" id="CAK7224267.1"/>
    </source>
</evidence>
<gene>
    <name evidence="4" type="ORF">SBRCBS47491_005491</name>
</gene>
<dbReference type="Proteomes" id="UP001642406">
    <property type="component" value="Unassembled WGS sequence"/>
</dbReference>
<comment type="caution">
    <text evidence="4">The sequence shown here is derived from an EMBL/GenBank/DDBJ whole genome shotgun (WGS) entry which is preliminary data.</text>
</comment>
<keyword evidence="5" id="KW-1185">Reference proteome</keyword>
<proteinExistence type="predicted"/>
<evidence type="ECO:0000256" key="2">
    <source>
        <dbReference type="SAM" id="MobiDB-lite"/>
    </source>
</evidence>
<feature type="region of interest" description="Disordered" evidence="2">
    <location>
        <begin position="231"/>
        <end position="251"/>
    </location>
</feature>
<dbReference type="Pfam" id="PF14197">
    <property type="entry name" value="Cep57_CLD_2"/>
    <property type="match status" value="1"/>
</dbReference>